<organism evidence="1 2">
    <name type="scientific">Ziziphus jujuba var. spinosa</name>
    <dbReference type="NCBI Taxonomy" id="714518"/>
    <lineage>
        <taxon>Eukaryota</taxon>
        <taxon>Viridiplantae</taxon>
        <taxon>Streptophyta</taxon>
        <taxon>Embryophyta</taxon>
        <taxon>Tracheophyta</taxon>
        <taxon>Spermatophyta</taxon>
        <taxon>Magnoliopsida</taxon>
        <taxon>eudicotyledons</taxon>
        <taxon>Gunneridae</taxon>
        <taxon>Pentapetalae</taxon>
        <taxon>rosids</taxon>
        <taxon>fabids</taxon>
        <taxon>Rosales</taxon>
        <taxon>Rhamnaceae</taxon>
        <taxon>Paliureae</taxon>
        <taxon>Ziziphus</taxon>
    </lineage>
</organism>
<reference evidence="1" key="1">
    <citation type="journal article" date="2021" name="Front. Plant Sci.">
        <title>Chromosome-Scale Genome Assembly for Chinese Sour Jujube and Insights Into Its Genome Evolution and Domestication Signature.</title>
        <authorList>
            <person name="Shen L.-Y."/>
            <person name="Luo H."/>
            <person name="Wang X.-L."/>
            <person name="Wang X.-M."/>
            <person name="Qiu X.-J."/>
            <person name="Liu H."/>
            <person name="Zhou S.-S."/>
            <person name="Jia K.-H."/>
            <person name="Nie S."/>
            <person name="Bao Y.-T."/>
            <person name="Zhang R.-G."/>
            <person name="Yun Q.-Z."/>
            <person name="Chai Y.-H."/>
            <person name="Lu J.-Y."/>
            <person name="Li Y."/>
            <person name="Zhao S.-W."/>
            <person name="Mao J.-F."/>
            <person name="Jia S.-G."/>
            <person name="Mao Y.-M."/>
        </authorList>
    </citation>
    <scope>NUCLEOTIDE SEQUENCE</scope>
    <source>
        <strain evidence="1">AT0</strain>
        <tissue evidence="1">Leaf</tissue>
    </source>
</reference>
<dbReference type="EMBL" id="JAEACU010000005">
    <property type="protein sequence ID" value="KAH7529339.1"/>
    <property type="molecule type" value="Genomic_DNA"/>
</dbReference>
<dbReference type="Proteomes" id="UP000813462">
    <property type="component" value="Unassembled WGS sequence"/>
</dbReference>
<sequence>MSLASAIASEGVKANAFICTLPDIVEEMEYLGASRFIILEARLKLQSSFLLGLEKPPRCLKKVYASDCKLLVEYQVLGDDIQDWFSTKKSVEESISMILTYDTIKKLTAVLVCAACQFGTKLERKSFK</sequence>
<proteinExistence type="predicted"/>
<dbReference type="AlphaFoldDB" id="A0A978VG50"/>
<gene>
    <name evidence="1" type="ORF">FEM48_Zijuj05G0173800</name>
</gene>
<name>A0A978VG50_ZIZJJ</name>
<evidence type="ECO:0000313" key="1">
    <source>
        <dbReference type="EMBL" id="KAH7529339.1"/>
    </source>
</evidence>
<comment type="caution">
    <text evidence="1">The sequence shown here is derived from an EMBL/GenBank/DDBJ whole genome shotgun (WGS) entry which is preliminary data.</text>
</comment>
<accession>A0A978VG50</accession>
<protein>
    <submittedName>
        <fullName evidence="1">Uncharacterized protein</fullName>
    </submittedName>
</protein>
<evidence type="ECO:0000313" key="2">
    <source>
        <dbReference type="Proteomes" id="UP000813462"/>
    </source>
</evidence>